<reference evidence="1 2" key="1">
    <citation type="journal article" date="2016" name="Nat. Commun.">
        <title>Thousands of microbial genomes shed light on interconnected biogeochemical processes in an aquifer system.</title>
        <authorList>
            <person name="Anantharaman K."/>
            <person name="Brown C.T."/>
            <person name="Hug L.A."/>
            <person name="Sharon I."/>
            <person name="Castelle C.J."/>
            <person name="Probst A.J."/>
            <person name="Thomas B.C."/>
            <person name="Singh A."/>
            <person name="Wilkins M.J."/>
            <person name="Karaoz U."/>
            <person name="Brodie E.L."/>
            <person name="Williams K.H."/>
            <person name="Hubbard S.S."/>
            <person name="Banfield J.F."/>
        </authorList>
    </citation>
    <scope>NUCLEOTIDE SEQUENCE [LARGE SCALE GENOMIC DNA]</scope>
</reference>
<gene>
    <name evidence="1" type="ORF">A2892_00425</name>
</gene>
<dbReference type="STRING" id="1802517.A2892_00425"/>
<sequence>MTVSHDHTDHNKAELVKNVKKVVKGPGAYDIEGVTIFGFSTFHDDKKGLDRGKNTIYAIEIDGVRIVHLGDLGHKLDENILEEIGTTDILMIPVGGVYTIGPGEASEVVREIEPSIVIPMHYFMEGMDEKMFGKLSKVDDFLSELSLGCERLDKLSLKKSDLTNEQKVVVLATQELAG</sequence>
<accession>A0A1F8B8Y0</accession>
<name>A0A1F8B8Y0_9BACT</name>
<dbReference type="Pfam" id="PF13483">
    <property type="entry name" value="Lactamase_B_3"/>
    <property type="match status" value="1"/>
</dbReference>
<dbReference type="PANTHER" id="PTHR42967:SF1">
    <property type="entry name" value="MBL FOLD METALLO-HYDROLASE"/>
    <property type="match status" value="1"/>
</dbReference>
<evidence type="ECO:0008006" key="3">
    <source>
        <dbReference type="Google" id="ProtNLM"/>
    </source>
</evidence>
<evidence type="ECO:0000313" key="1">
    <source>
        <dbReference type="EMBL" id="OGM60481.1"/>
    </source>
</evidence>
<organism evidence="1 2">
    <name type="scientific">Candidatus Woesebacteria bacterium RIFCSPLOWO2_01_FULL_39_10b</name>
    <dbReference type="NCBI Taxonomy" id="1802517"/>
    <lineage>
        <taxon>Bacteria</taxon>
        <taxon>Candidatus Woeseibacteriota</taxon>
    </lineage>
</organism>
<proteinExistence type="predicted"/>
<comment type="caution">
    <text evidence="1">The sequence shown here is derived from an EMBL/GenBank/DDBJ whole genome shotgun (WGS) entry which is preliminary data.</text>
</comment>
<evidence type="ECO:0000313" key="2">
    <source>
        <dbReference type="Proteomes" id="UP000176404"/>
    </source>
</evidence>
<dbReference type="EMBL" id="MGHD01000004">
    <property type="protein sequence ID" value="OGM60481.1"/>
    <property type="molecule type" value="Genomic_DNA"/>
</dbReference>
<dbReference type="Gene3D" id="3.60.15.10">
    <property type="entry name" value="Ribonuclease Z/Hydroxyacylglutathione hydrolase-like"/>
    <property type="match status" value="1"/>
</dbReference>
<dbReference type="Proteomes" id="UP000176404">
    <property type="component" value="Unassembled WGS sequence"/>
</dbReference>
<dbReference type="InterPro" id="IPR036866">
    <property type="entry name" value="RibonucZ/Hydroxyglut_hydro"/>
</dbReference>
<dbReference type="AlphaFoldDB" id="A0A1F8B8Y0"/>
<dbReference type="PANTHER" id="PTHR42967">
    <property type="entry name" value="METAL DEPENDENT HYDROLASE"/>
    <property type="match status" value="1"/>
</dbReference>
<protein>
    <recommendedName>
        <fullName evidence="3">Lactamase</fullName>
    </recommendedName>
</protein>
<dbReference type="SUPFAM" id="SSF56281">
    <property type="entry name" value="Metallo-hydrolase/oxidoreductase"/>
    <property type="match status" value="1"/>
</dbReference>